<dbReference type="PANTHER" id="PTHR22674">
    <property type="entry name" value="NTPASE, KAP FAMILY P-LOOP DOMAIN-CONTAINING 1"/>
    <property type="match status" value="1"/>
</dbReference>
<dbReference type="Pfam" id="PF07693">
    <property type="entry name" value="KAP_NTPase"/>
    <property type="match status" value="1"/>
</dbReference>
<dbReference type="PANTHER" id="PTHR22674:SF6">
    <property type="entry name" value="NTPASE KAP FAMILY P-LOOP DOMAIN-CONTAINING PROTEIN 1"/>
    <property type="match status" value="1"/>
</dbReference>
<dbReference type="Proteomes" id="UP001209803">
    <property type="component" value="Chromosome"/>
</dbReference>
<dbReference type="Gene3D" id="3.40.50.300">
    <property type="entry name" value="P-loop containing nucleotide triphosphate hydrolases"/>
    <property type="match status" value="1"/>
</dbReference>
<proteinExistence type="predicted"/>
<accession>A0ABY8F4Z6</accession>
<organism evidence="2 3">
    <name type="scientific">Roseibium porphyridii</name>
    <dbReference type="NCBI Taxonomy" id="2866279"/>
    <lineage>
        <taxon>Bacteria</taxon>
        <taxon>Pseudomonadati</taxon>
        <taxon>Pseudomonadota</taxon>
        <taxon>Alphaproteobacteria</taxon>
        <taxon>Hyphomicrobiales</taxon>
        <taxon>Stappiaceae</taxon>
        <taxon>Roseibium</taxon>
    </lineage>
</organism>
<dbReference type="RefSeq" id="WP_265680134.1">
    <property type="nucleotide sequence ID" value="NZ_CP120863.1"/>
</dbReference>
<dbReference type="EMBL" id="CP120863">
    <property type="protein sequence ID" value="WFE89839.1"/>
    <property type="molecule type" value="Genomic_DNA"/>
</dbReference>
<dbReference type="InterPro" id="IPR027417">
    <property type="entry name" value="P-loop_NTPase"/>
</dbReference>
<feature type="domain" description="KAP NTPase" evidence="1">
    <location>
        <begin position="26"/>
        <end position="322"/>
    </location>
</feature>
<name>A0ABY8F4Z6_9HYPH</name>
<dbReference type="InterPro" id="IPR011646">
    <property type="entry name" value="KAP_P-loop"/>
</dbReference>
<evidence type="ECO:0000313" key="3">
    <source>
        <dbReference type="Proteomes" id="UP001209803"/>
    </source>
</evidence>
<dbReference type="InterPro" id="IPR052754">
    <property type="entry name" value="NTPase_KAP_P-loop"/>
</dbReference>
<gene>
    <name evidence="2" type="ORF">K1718_00315</name>
</gene>
<evidence type="ECO:0000259" key="1">
    <source>
        <dbReference type="Pfam" id="PF07693"/>
    </source>
</evidence>
<evidence type="ECO:0000313" key="2">
    <source>
        <dbReference type="EMBL" id="WFE89839.1"/>
    </source>
</evidence>
<reference evidence="2 3" key="1">
    <citation type="submission" date="2023-03" db="EMBL/GenBank/DDBJ databases">
        <title>Roseibium porphyridii sp. nov. and Roseibium rhodosorbium sp. nov. isolated from marine algae, Porphyridium cruentum and Rhodosorus marinus, respectively.</title>
        <authorList>
            <person name="Lee M.W."/>
            <person name="Choi B.J."/>
            <person name="Lee J.K."/>
            <person name="Choi D.G."/>
            <person name="Baek J.H."/>
            <person name="Bayburt H."/>
            <person name="Kim J.M."/>
            <person name="Han D.M."/>
            <person name="Kim K.H."/>
            <person name="Jeon C.O."/>
        </authorList>
    </citation>
    <scope>NUCLEOTIDE SEQUENCE [LARGE SCALE GENOMIC DNA]</scope>
    <source>
        <strain evidence="2 3">KMA01</strain>
    </source>
</reference>
<protein>
    <submittedName>
        <fullName evidence="2">P-loop NTPase fold protein</fullName>
    </submittedName>
</protein>
<keyword evidence="3" id="KW-1185">Reference proteome</keyword>
<dbReference type="SUPFAM" id="SSF52540">
    <property type="entry name" value="P-loop containing nucleoside triphosphate hydrolases"/>
    <property type="match status" value="1"/>
</dbReference>
<sequence length="736" mass="81401">MASTQHNSVAGDRPLGAGGEDKLGFRDVARRIAQSLVDHASDKGLVIGIEGAWGSGKSSLLFLIEDELAKLPQAQRPSVINFRPWLVGNRDALLANLFESLAKEINLVALRAGDASGISKEKAKAAGEALRKFVSALGSAGSAVELAGDAIAFAPLKWIGKGLRVAGSWAKGKSADPPLDVLKDRLVKSLRDLGHRFIITIDDVDRLEPAEVIEVLRLARSVADLPNVIYLLCYDSDILAHSVEQASRVQDGRAYLEKIVQLAVMVPQPEPFRLRQWFGDELRQFSSTRSDDELSRLRSVVDFEGGRQLKTPRSVVRSLDSLRFYWPPIRDGGGDLADLVWLKLIKDGNPALYRWIEDYCATAALLNLGTVRVDDAERAQQLNALHAAVAPEHFADHHYRYFFAEPLPAASVDFAEKGNGFTLFQRVSDVERNAAITGGRLASPDHYRLYFALSGPSHALKHHDHDAFWAAADNSPDRVAAVLLHLHALELTGSLSKADLLLERLKGVGDETLTPNRCRNILAGFANVMDDAYRARPFDHGWIVSLWDRATALVARMVARLDADTRAGLIQHIFGEGRALGWLTTLMRKETFAHGRYGNREKPDSEWFFTNEELDEIFELMLGRIRRLTTDELHTAVCPLDILFAWKQAGDEAGPREMLRSSIETDSGLIDVLEKLTTIRTSSDRGSYSVLTRNNLEAFLDFDEARQRIEALRMGNNALGARATALACAFNEDDGF</sequence>